<dbReference type="RefSeq" id="WP_200272264.1">
    <property type="nucleotide sequence ID" value="NZ_JAENIJ010000027.1"/>
</dbReference>
<keyword evidence="2" id="KW-0229">DNA integration</keyword>
<dbReference type="Pfam" id="PF22022">
    <property type="entry name" value="Phage_int_M"/>
    <property type="match status" value="1"/>
</dbReference>
<evidence type="ECO:0000313" key="8">
    <source>
        <dbReference type="EMBL" id="MBK1883777.1"/>
    </source>
</evidence>
<dbReference type="PROSITE" id="PS51900">
    <property type="entry name" value="CB"/>
    <property type="match status" value="1"/>
</dbReference>
<dbReference type="Gene3D" id="3.30.160.390">
    <property type="entry name" value="Integrase, DNA-binding domain"/>
    <property type="match status" value="1"/>
</dbReference>
<dbReference type="PANTHER" id="PTHR30629:SF2">
    <property type="entry name" value="PROPHAGE INTEGRASE INTS-RELATED"/>
    <property type="match status" value="1"/>
</dbReference>
<evidence type="ECO:0000313" key="9">
    <source>
        <dbReference type="Proteomes" id="UP000603141"/>
    </source>
</evidence>
<dbReference type="CDD" id="cd00801">
    <property type="entry name" value="INT_P4_C"/>
    <property type="match status" value="1"/>
</dbReference>
<dbReference type="InterPro" id="IPR010998">
    <property type="entry name" value="Integrase_recombinase_N"/>
</dbReference>
<dbReference type="InterPro" id="IPR025166">
    <property type="entry name" value="Integrase_DNA_bind_dom"/>
</dbReference>
<dbReference type="InterPro" id="IPR050808">
    <property type="entry name" value="Phage_Integrase"/>
</dbReference>
<dbReference type="InterPro" id="IPR002104">
    <property type="entry name" value="Integrase_catalytic"/>
</dbReference>
<dbReference type="PROSITE" id="PS51898">
    <property type="entry name" value="TYR_RECOMBINASE"/>
    <property type="match status" value="1"/>
</dbReference>
<evidence type="ECO:0000256" key="5">
    <source>
        <dbReference type="PROSITE-ProRule" id="PRU01248"/>
    </source>
</evidence>
<dbReference type="Proteomes" id="UP000603141">
    <property type="component" value="Unassembled WGS sequence"/>
</dbReference>
<dbReference type="Gene3D" id="1.10.150.130">
    <property type="match status" value="1"/>
</dbReference>
<dbReference type="InterPro" id="IPR053876">
    <property type="entry name" value="Phage_int_M"/>
</dbReference>
<feature type="domain" description="Core-binding (CB)" evidence="7">
    <location>
        <begin position="98"/>
        <end position="179"/>
    </location>
</feature>
<protein>
    <submittedName>
        <fullName evidence="8">Tyrosine-type recombinase/integrase</fullName>
    </submittedName>
</protein>
<evidence type="ECO:0000256" key="2">
    <source>
        <dbReference type="ARBA" id="ARBA00022908"/>
    </source>
</evidence>
<accession>A0A934VVP6</accession>
<dbReference type="InterPro" id="IPR011010">
    <property type="entry name" value="DNA_brk_join_enz"/>
</dbReference>
<dbReference type="Gene3D" id="1.10.443.10">
    <property type="entry name" value="Intergrase catalytic core"/>
    <property type="match status" value="1"/>
</dbReference>
<dbReference type="GO" id="GO:0006310">
    <property type="term" value="P:DNA recombination"/>
    <property type="evidence" value="ECO:0007669"/>
    <property type="project" value="UniProtKB-KW"/>
</dbReference>
<keyword evidence="3 5" id="KW-0238">DNA-binding</keyword>
<dbReference type="Pfam" id="PF00589">
    <property type="entry name" value="Phage_integrase"/>
    <property type="match status" value="1"/>
</dbReference>
<dbReference type="Pfam" id="PF13356">
    <property type="entry name" value="Arm-DNA-bind_3"/>
    <property type="match status" value="1"/>
</dbReference>
<proteinExistence type="inferred from homology"/>
<feature type="domain" description="Tyr recombinase" evidence="6">
    <location>
        <begin position="202"/>
        <end position="380"/>
    </location>
</feature>
<evidence type="ECO:0000256" key="3">
    <source>
        <dbReference type="ARBA" id="ARBA00023125"/>
    </source>
</evidence>
<organism evidence="8 9">
    <name type="scientific">Luteolibacter pohnpeiensis</name>
    <dbReference type="NCBI Taxonomy" id="454153"/>
    <lineage>
        <taxon>Bacteria</taxon>
        <taxon>Pseudomonadati</taxon>
        <taxon>Verrucomicrobiota</taxon>
        <taxon>Verrucomicrobiia</taxon>
        <taxon>Verrucomicrobiales</taxon>
        <taxon>Verrucomicrobiaceae</taxon>
        <taxon>Luteolibacter</taxon>
    </lineage>
</organism>
<dbReference type="GO" id="GO:0015074">
    <property type="term" value="P:DNA integration"/>
    <property type="evidence" value="ECO:0007669"/>
    <property type="project" value="UniProtKB-KW"/>
</dbReference>
<reference evidence="8" key="1">
    <citation type="submission" date="2021-01" db="EMBL/GenBank/DDBJ databases">
        <title>Modified the classification status of verrucomicrobia.</title>
        <authorList>
            <person name="Feng X."/>
        </authorList>
    </citation>
    <scope>NUCLEOTIDE SEQUENCE</scope>
    <source>
        <strain evidence="8">KCTC 22041</strain>
    </source>
</reference>
<dbReference type="EMBL" id="JAENIJ010000027">
    <property type="protein sequence ID" value="MBK1883777.1"/>
    <property type="molecule type" value="Genomic_DNA"/>
</dbReference>
<comment type="similarity">
    <text evidence="1">Belongs to the 'phage' integrase family.</text>
</comment>
<keyword evidence="9" id="KW-1185">Reference proteome</keyword>
<dbReference type="AlphaFoldDB" id="A0A934VVP6"/>
<comment type="caution">
    <text evidence="8">The sequence shown here is derived from an EMBL/GenBank/DDBJ whole genome shotgun (WGS) entry which is preliminary data.</text>
</comment>
<dbReference type="GO" id="GO:0003677">
    <property type="term" value="F:DNA binding"/>
    <property type="evidence" value="ECO:0007669"/>
    <property type="project" value="UniProtKB-UniRule"/>
</dbReference>
<dbReference type="PANTHER" id="PTHR30629">
    <property type="entry name" value="PROPHAGE INTEGRASE"/>
    <property type="match status" value="1"/>
</dbReference>
<dbReference type="InterPro" id="IPR038488">
    <property type="entry name" value="Integrase_DNA-bd_sf"/>
</dbReference>
<evidence type="ECO:0000256" key="4">
    <source>
        <dbReference type="ARBA" id="ARBA00023172"/>
    </source>
</evidence>
<evidence type="ECO:0000256" key="1">
    <source>
        <dbReference type="ARBA" id="ARBA00008857"/>
    </source>
</evidence>
<dbReference type="InterPro" id="IPR013762">
    <property type="entry name" value="Integrase-like_cat_sf"/>
</dbReference>
<evidence type="ECO:0000259" key="7">
    <source>
        <dbReference type="PROSITE" id="PS51900"/>
    </source>
</evidence>
<dbReference type="SUPFAM" id="SSF56349">
    <property type="entry name" value="DNA breaking-rejoining enzymes"/>
    <property type="match status" value="1"/>
</dbReference>
<sequence length="421" mass="48285">MRLNDKTCRSFPPQAKPYKASDGNGLYLLIKPNGGKYWRMNYRIHGKYKTLAIGVYPDVSLKLARSKRDEARKKLANGMDPAHEKQKQKLIEQIQVDNSFEAIAREWLEKRVSHLSLKHRTRIQSVLENDLFPKLGRSPAKSLTAPELLLAIRSIEDRGSAYTAERTRQWCSQIFRYAIACGYLERDIARDLGGAIATHRSKNHAYLREKDLPDFLAKLSHYPGHTQTQIALKLTTLTFVRPQELCHARWSEFDLQESLWRIPAHRMKMRTEHIVPLSRQVKDLLAQLHQIHGEGDFLLPSYKNPAVPMHPDSLLRGLHRMGYKGKATAHGFRATASTILNENGFNRDVIERQLAHTERNRVRAAYNHAEYLPERRQLMQWWADHIDGLEGSHGVPGSSFSKQSLVTAAAGNRTGDEWLRP</sequence>
<name>A0A934VVP6_9BACT</name>
<dbReference type="InterPro" id="IPR044068">
    <property type="entry name" value="CB"/>
</dbReference>
<gene>
    <name evidence="8" type="ORF">JIN85_15265</name>
</gene>
<keyword evidence="4" id="KW-0233">DNA recombination</keyword>
<evidence type="ECO:0000259" key="6">
    <source>
        <dbReference type="PROSITE" id="PS51898"/>
    </source>
</evidence>